<sequence length="106" mass="11841">MELVYQKDFKSIKQFDPITIADFSIITGLNGSGKTHLLQSIENGSIELEGIPATEVIYYNYSDFSLNYDIPLPTNGNRSQNTDVSKNTAKETYARKSSALTQRINS</sequence>
<protein>
    <submittedName>
        <fullName evidence="2">Uncharacterized protein</fullName>
    </submittedName>
</protein>
<dbReference type="EMBL" id="QUNF01000005">
    <property type="protein sequence ID" value="REG90993.1"/>
    <property type="molecule type" value="Genomic_DNA"/>
</dbReference>
<dbReference type="AlphaFoldDB" id="A0A3E0DZV5"/>
<dbReference type="InterPro" id="IPR027417">
    <property type="entry name" value="P-loop_NTPase"/>
</dbReference>
<dbReference type="OrthoDB" id="9815944at2"/>
<keyword evidence="3" id="KW-1185">Reference proteome</keyword>
<dbReference type="Gene3D" id="3.40.50.300">
    <property type="entry name" value="P-loop containing nucleotide triphosphate hydrolases"/>
    <property type="match status" value="1"/>
</dbReference>
<dbReference type="Proteomes" id="UP000256405">
    <property type="component" value="Unassembled WGS sequence"/>
</dbReference>
<dbReference type="RefSeq" id="WP_086539609.1">
    <property type="nucleotide sequence ID" value="NZ_MSSW01000002.1"/>
</dbReference>
<evidence type="ECO:0000313" key="2">
    <source>
        <dbReference type="EMBL" id="REG90993.1"/>
    </source>
</evidence>
<comment type="caution">
    <text evidence="2">The sequence shown here is derived from an EMBL/GenBank/DDBJ whole genome shotgun (WGS) entry which is preliminary data.</text>
</comment>
<evidence type="ECO:0000313" key="3">
    <source>
        <dbReference type="Proteomes" id="UP000256405"/>
    </source>
</evidence>
<proteinExistence type="predicted"/>
<organism evidence="2 3">
    <name type="scientific">Algoriphagus antarcticus</name>
    <dbReference type="NCBI Taxonomy" id="238540"/>
    <lineage>
        <taxon>Bacteria</taxon>
        <taxon>Pseudomonadati</taxon>
        <taxon>Bacteroidota</taxon>
        <taxon>Cytophagia</taxon>
        <taxon>Cytophagales</taxon>
        <taxon>Cyclobacteriaceae</taxon>
        <taxon>Algoriphagus</taxon>
    </lineage>
</organism>
<name>A0A3E0DZV5_9BACT</name>
<evidence type="ECO:0000256" key="1">
    <source>
        <dbReference type="SAM" id="MobiDB-lite"/>
    </source>
</evidence>
<reference evidence="2 3" key="1">
    <citation type="submission" date="2018-08" db="EMBL/GenBank/DDBJ databases">
        <title>Genomic Encyclopedia of Archaeal and Bacterial Type Strains, Phase II (KMG-II): from individual species to whole genera.</title>
        <authorList>
            <person name="Goeker M."/>
        </authorList>
    </citation>
    <scope>NUCLEOTIDE SEQUENCE [LARGE SCALE GENOMIC DNA]</scope>
    <source>
        <strain evidence="2 3">DSM 15986</strain>
    </source>
</reference>
<accession>A0A3E0DZV5</accession>
<gene>
    <name evidence="2" type="ORF">C8N25_105102</name>
</gene>
<feature type="region of interest" description="Disordered" evidence="1">
    <location>
        <begin position="72"/>
        <end position="106"/>
    </location>
</feature>
<feature type="compositionally biased region" description="Polar residues" evidence="1">
    <location>
        <begin position="74"/>
        <end position="87"/>
    </location>
</feature>